<proteinExistence type="predicted"/>
<protein>
    <recommendedName>
        <fullName evidence="2">Ubiquitin-like domain-containing protein</fullName>
    </recommendedName>
</protein>
<dbReference type="PANTHER" id="PTHR10621:SF38">
    <property type="entry name" value="UBIQUITIN DOMAIN-CONTAINING PROTEIN 7SL RNA1-RELATED"/>
    <property type="match status" value="1"/>
</dbReference>
<evidence type="ECO:0000313" key="4">
    <source>
        <dbReference type="Proteomes" id="UP000008021"/>
    </source>
</evidence>
<sequence length="317" mass="33073">MYSKRAESIKSSQLYPQAGDRVTLETVAGRRFTVEIWFFSTVRRIKEYVLRQEGIPVESQRLFFAGAELDDDGDTERYSILQGSTVLLLLPEDGAAPPSSGGGGGGGGTKAMVLVVVNAPAALAGKGGAVTVEVDAAACTVAGLKERVQEGTDGALPAARVALMFGKVEMEDGRAVAEYVPPGAAADGTATVVVSAVVRPPPPQPPTAASPVAVSKKRPPTPTPTPQPQPPRVTVNVKWGAKAAAVEVSDMLAVKDLRAELGGGGGGAAAHLPLPKDGGYFFIYKQNVMEEDRTLRWHDVKNGDTIEIFNGRVTGGA</sequence>
<feature type="domain" description="Ubiquitin-like" evidence="2">
    <location>
        <begin position="20"/>
        <end position="95"/>
    </location>
</feature>
<dbReference type="Gramene" id="OMERI12G05920.1">
    <property type="protein sequence ID" value="OMERI12G05920.1"/>
    <property type="gene ID" value="OMERI12G05920"/>
</dbReference>
<dbReference type="GO" id="GO:0005654">
    <property type="term" value="C:nucleoplasm"/>
    <property type="evidence" value="ECO:0007669"/>
    <property type="project" value="TreeGrafter"/>
</dbReference>
<dbReference type="GO" id="GO:0031593">
    <property type="term" value="F:polyubiquitin modification-dependent protein binding"/>
    <property type="evidence" value="ECO:0007669"/>
    <property type="project" value="TreeGrafter"/>
</dbReference>
<dbReference type="STRING" id="40149.A0A0E0FB81"/>
<reference evidence="3" key="2">
    <citation type="submission" date="2018-05" db="EMBL/GenBank/DDBJ databases">
        <title>OmerRS3 (Oryza meridionalis Reference Sequence Version 3).</title>
        <authorList>
            <person name="Zhang J."/>
            <person name="Kudrna D."/>
            <person name="Lee S."/>
            <person name="Talag J."/>
            <person name="Welchert J."/>
            <person name="Wing R.A."/>
        </authorList>
    </citation>
    <scope>NUCLEOTIDE SEQUENCE [LARGE SCALE GENOMIC DNA]</scope>
    <source>
        <strain evidence="3">cv. OR44</strain>
    </source>
</reference>
<dbReference type="InterPro" id="IPR000626">
    <property type="entry name" value="Ubiquitin-like_dom"/>
</dbReference>
<dbReference type="EnsemblPlants" id="OMERI12G05920.1">
    <property type="protein sequence ID" value="OMERI12G05920.1"/>
    <property type="gene ID" value="OMERI12G05920"/>
</dbReference>
<dbReference type="AlphaFoldDB" id="A0A0E0FB81"/>
<name>A0A0E0FB81_9ORYZ</name>
<reference evidence="3" key="1">
    <citation type="submission" date="2015-04" db="UniProtKB">
        <authorList>
            <consortium name="EnsemblPlants"/>
        </authorList>
    </citation>
    <scope>IDENTIFICATION</scope>
</reference>
<accession>A0A0E0FB81</accession>
<feature type="compositionally biased region" description="Pro residues" evidence="1">
    <location>
        <begin position="199"/>
        <end position="208"/>
    </location>
</feature>
<feature type="compositionally biased region" description="Pro residues" evidence="1">
    <location>
        <begin position="220"/>
        <end position="231"/>
    </location>
</feature>
<dbReference type="Gene3D" id="3.10.20.90">
    <property type="entry name" value="Phosphatidylinositol 3-kinase Catalytic Subunit, Chain A, domain 1"/>
    <property type="match status" value="2"/>
</dbReference>
<feature type="region of interest" description="Disordered" evidence="1">
    <location>
        <begin position="198"/>
        <end position="231"/>
    </location>
</feature>
<evidence type="ECO:0000313" key="3">
    <source>
        <dbReference type="EnsemblPlants" id="OMERI12G05920.1"/>
    </source>
</evidence>
<dbReference type="InterPro" id="IPR029071">
    <property type="entry name" value="Ubiquitin-like_domsf"/>
</dbReference>
<evidence type="ECO:0000259" key="2">
    <source>
        <dbReference type="PROSITE" id="PS50053"/>
    </source>
</evidence>
<dbReference type="Proteomes" id="UP000008021">
    <property type="component" value="Chromosome 12"/>
</dbReference>
<dbReference type="GO" id="GO:0005829">
    <property type="term" value="C:cytosol"/>
    <property type="evidence" value="ECO:0007669"/>
    <property type="project" value="TreeGrafter"/>
</dbReference>
<dbReference type="CDD" id="cd17039">
    <property type="entry name" value="Ubl_ubiquitin_like"/>
    <property type="match status" value="2"/>
</dbReference>
<dbReference type="GO" id="GO:0043130">
    <property type="term" value="F:ubiquitin binding"/>
    <property type="evidence" value="ECO:0007669"/>
    <property type="project" value="TreeGrafter"/>
</dbReference>
<dbReference type="Pfam" id="PF00240">
    <property type="entry name" value="ubiquitin"/>
    <property type="match status" value="1"/>
</dbReference>
<dbReference type="HOGENOM" id="CLU_085519_0_0_1"/>
<evidence type="ECO:0000256" key="1">
    <source>
        <dbReference type="SAM" id="MobiDB-lite"/>
    </source>
</evidence>
<dbReference type="PROSITE" id="PS50053">
    <property type="entry name" value="UBIQUITIN_2"/>
    <property type="match status" value="1"/>
</dbReference>
<keyword evidence="4" id="KW-1185">Reference proteome</keyword>
<dbReference type="SMART" id="SM00213">
    <property type="entry name" value="UBQ"/>
    <property type="match status" value="1"/>
</dbReference>
<dbReference type="GO" id="GO:0043161">
    <property type="term" value="P:proteasome-mediated ubiquitin-dependent protein catabolic process"/>
    <property type="evidence" value="ECO:0007669"/>
    <property type="project" value="TreeGrafter"/>
</dbReference>
<organism evidence="3">
    <name type="scientific">Oryza meridionalis</name>
    <dbReference type="NCBI Taxonomy" id="40149"/>
    <lineage>
        <taxon>Eukaryota</taxon>
        <taxon>Viridiplantae</taxon>
        <taxon>Streptophyta</taxon>
        <taxon>Embryophyta</taxon>
        <taxon>Tracheophyta</taxon>
        <taxon>Spermatophyta</taxon>
        <taxon>Magnoliopsida</taxon>
        <taxon>Liliopsida</taxon>
        <taxon>Poales</taxon>
        <taxon>Poaceae</taxon>
        <taxon>BOP clade</taxon>
        <taxon>Oryzoideae</taxon>
        <taxon>Oryzeae</taxon>
        <taxon>Oryzinae</taxon>
        <taxon>Oryza</taxon>
    </lineage>
</organism>
<dbReference type="SUPFAM" id="SSF54236">
    <property type="entry name" value="Ubiquitin-like"/>
    <property type="match status" value="3"/>
</dbReference>
<dbReference type="GO" id="GO:0070628">
    <property type="term" value="F:proteasome binding"/>
    <property type="evidence" value="ECO:0007669"/>
    <property type="project" value="TreeGrafter"/>
</dbReference>
<dbReference type="PANTHER" id="PTHR10621">
    <property type="entry name" value="UV EXCISION REPAIR PROTEIN RAD23"/>
    <property type="match status" value="1"/>
</dbReference>